<keyword evidence="7" id="KW-1185">Reference proteome</keyword>
<dbReference type="SMART" id="SM00824">
    <property type="entry name" value="PKS_TE"/>
    <property type="match status" value="1"/>
</dbReference>
<dbReference type="Proteomes" id="UP000198802">
    <property type="component" value="Unassembled WGS sequence"/>
</dbReference>
<evidence type="ECO:0000313" key="6">
    <source>
        <dbReference type="EMBL" id="CUU54623.1"/>
    </source>
</evidence>
<dbReference type="FunFam" id="2.30.38.10:FF:000001">
    <property type="entry name" value="Non-ribosomal peptide synthetase PvdI"/>
    <property type="match status" value="1"/>
</dbReference>
<dbReference type="Pfam" id="PF00975">
    <property type="entry name" value="Thioesterase"/>
    <property type="match status" value="1"/>
</dbReference>
<dbReference type="CDD" id="cd19543">
    <property type="entry name" value="DCL_NRPS"/>
    <property type="match status" value="1"/>
</dbReference>
<evidence type="ECO:0000313" key="7">
    <source>
        <dbReference type="Proteomes" id="UP000198802"/>
    </source>
</evidence>
<dbReference type="PROSITE" id="PS50075">
    <property type="entry name" value="CARRIER"/>
    <property type="match status" value="1"/>
</dbReference>
<dbReference type="FunFam" id="1.10.1200.10:FF:000016">
    <property type="entry name" value="Non-ribosomal peptide synthase"/>
    <property type="match status" value="1"/>
</dbReference>
<dbReference type="NCBIfam" id="TIGR01733">
    <property type="entry name" value="AA-adenyl-dom"/>
    <property type="match status" value="1"/>
</dbReference>
<dbReference type="InterPro" id="IPR023213">
    <property type="entry name" value="CAT-like_dom_sf"/>
</dbReference>
<dbReference type="Pfam" id="PF00550">
    <property type="entry name" value="PP-binding"/>
    <property type="match status" value="1"/>
</dbReference>
<dbReference type="InterPro" id="IPR045851">
    <property type="entry name" value="AMP-bd_C_sf"/>
</dbReference>
<dbReference type="Gene3D" id="2.30.38.10">
    <property type="entry name" value="Luciferase, Domain 3"/>
    <property type="match status" value="1"/>
</dbReference>
<evidence type="ECO:0000256" key="4">
    <source>
        <dbReference type="SAM" id="MobiDB-lite"/>
    </source>
</evidence>
<dbReference type="SUPFAM" id="SSF56801">
    <property type="entry name" value="Acetyl-CoA synthetase-like"/>
    <property type="match status" value="1"/>
</dbReference>
<dbReference type="Pfam" id="PF00668">
    <property type="entry name" value="Condensation"/>
    <property type="match status" value="1"/>
</dbReference>
<dbReference type="GO" id="GO:0044550">
    <property type="term" value="P:secondary metabolite biosynthetic process"/>
    <property type="evidence" value="ECO:0007669"/>
    <property type="project" value="TreeGrafter"/>
</dbReference>
<dbReference type="InterPro" id="IPR020845">
    <property type="entry name" value="AMP-binding_CS"/>
</dbReference>
<dbReference type="RefSeq" id="WP_165615474.1">
    <property type="nucleotide sequence ID" value="NZ_FAOZ01000003.1"/>
</dbReference>
<dbReference type="GO" id="GO:0003824">
    <property type="term" value="F:catalytic activity"/>
    <property type="evidence" value="ECO:0007669"/>
    <property type="project" value="InterPro"/>
</dbReference>
<dbReference type="SUPFAM" id="SSF47336">
    <property type="entry name" value="ACP-like"/>
    <property type="match status" value="1"/>
</dbReference>
<dbReference type="InterPro" id="IPR009081">
    <property type="entry name" value="PP-bd_ACP"/>
</dbReference>
<name>A0A0S4QHL5_9ACTN</name>
<comment type="cofactor">
    <cofactor evidence="1">
        <name>pantetheine 4'-phosphate</name>
        <dbReference type="ChEBI" id="CHEBI:47942"/>
    </cofactor>
</comment>
<dbReference type="GO" id="GO:0072330">
    <property type="term" value="P:monocarboxylic acid biosynthetic process"/>
    <property type="evidence" value="ECO:0007669"/>
    <property type="project" value="UniProtKB-ARBA"/>
</dbReference>
<dbReference type="InterPro" id="IPR029058">
    <property type="entry name" value="AB_hydrolase_fold"/>
</dbReference>
<dbReference type="InterPro" id="IPR001031">
    <property type="entry name" value="Thioesterase"/>
</dbReference>
<dbReference type="InterPro" id="IPR025110">
    <property type="entry name" value="AMP-bd_C"/>
</dbReference>
<evidence type="ECO:0000256" key="2">
    <source>
        <dbReference type="ARBA" id="ARBA00022450"/>
    </source>
</evidence>
<dbReference type="Gene3D" id="3.30.559.10">
    <property type="entry name" value="Chloramphenicol acetyltransferase-like domain"/>
    <property type="match status" value="1"/>
</dbReference>
<dbReference type="PANTHER" id="PTHR45527:SF1">
    <property type="entry name" value="FATTY ACID SYNTHASE"/>
    <property type="match status" value="1"/>
</dbReference>
<keyword evidence="2" id="KW-0596">Phosphopantetheine</keyword>
<feature type="region of interest" description="Disordered" evidence="4">
    <location>
        <begin position="1202"/>
        <end position="1223"/>
    </location>
</feature>
<dbReference type="EMBL" id="FAOZ01000003">
    <property type="protein sequence ID" value="CUU54623.1"/>
    <property type="molecule type" value="Genomic_DNA"/>
</dbReference>
<dbReference type="SUPFAM" id="SSF52777">
    <property type="entry name" value="CoA-dependent acyltransferases"/>
    <property type="match status" value="2"/>
</dbReference>
<dbReference type="InterPro" id="IPR001242">
    <property type="entry name" value="Condensation_dom"/>
</dbReference>
<gene>
    <name evidence="6" type="ORF">Ga0074812_103113</name>
</gene>
<dbReference type="GO" id="GO:0008610">
    <property type="term" value="P:lipid biosynthetic process"/>
    <property type="evidence" value="ECO:0007669"/>
    <property type="project" value="UniProtKB-ARBA"/>
</dbReference>
<dbReference type="Gene3D" id="3.40.50.1820">
    <property type="entry name" value="alpha/beta hydrolase"/>
    <property type="match status" value="1"/>
</dbReference>
<organism evidence="6 7">
    <name type="scientific">Parafrankia irregularis</name>
    <dbReference type="NCBI Taxonomy" id="795642"/>
    <lineage>
        <taxon>Bacteria</taxon>
        <taxon>Bacillati</taxon>
        <taxon>Actinomycetota</taxon>
        <taxon>Actinomycetes</taxon>
        <taxon>Frankiales</taxon>
        <taxon>Frankiaceae</taxon>
        <taxon>Parafrankia</taxon>
    </lineage>
</organism>
<dbReference type="PANTHER" id="PTHR45527">
    <property type="entry name" value="NONRIBOSOMAL PEPTIDE SYNTHETASE"/>
    <property type="match status" value="1"/>
</dbReference>
<proteinExistence type="predicted"/>
<keyword evidence="3" id="KW-0597">Phosphoprotein</keyword>
<reference evidence="7" key="1">
    <citation type="submission" date="2015-11" db="EMBL/GenBank/DDBJ databases">
        <authorList>
            <person name="Varghese N."/>
        </authorList>
    </citation>
    <scope>NUCLEOTIDE SEQUENCE [LARGE SCALE GENOMIC DNA]</scope>
    <source>
        <strain evidence="7">DSM 45899</strain>
    </source>
</reference>
<evidence type="ECO:0000259" key="5">
    <source>
        <dbReference type="PROSITE" id="PS50075"/>
    </source>
</evidence>
<dbReference type="InterPro" id="IPR020806">
    <property type="entry name" value="PKS_PP-bd"/>
</dbReference>
<dbReference type="GO" id="GO:0031177">
    <property type="term" value="F:phosphopantetheine binding"/>
    <property type="evidence" value="ECO:0007669"/>
    <property type="project" value="InterPro"/>
</dbReference>
<dbReference type="FunFam" id="3.30.300.30:FF:000010">
    <property type="entry name" value="Enterobactin synthetase component F"/>
    <property type="match status" value="1"/>
</dbReference>
<dbReference type="InterPro" id="IPR036736">
    <property type="entry name" value="ACP-like_sf"/>
</dbReference>
<dbReference type="InterPro" id="IPR020802">
    <property type="entry name" value="TesA-like"/>
</dbReference>
<dbReference type="Gene3D" id="3.30.559.30">
    <property type="entry name" value="Nonribosomal peptide synthetase, condensation domain"/>
    <property type="match status" value="1"/>
</dbReference>
<dbReference type="SUPFAM" id="SSF53474">
    <property type="entry name" value="alpha/beta-Hydrolases"/>
    <property type="match status" value="1"/>
</dbReference>
<dbReference type="InterPro" id="IPR006162">
    <property type="entry name" value="Ppantetheine_attach_site"/>
</dbReference>
<dbReference type="Pfam" id="PF00501">
    <property type="entry name" value="AMP-binding"/>
    <property type="match status" value="1"/>
</dbReference>
<dbReference type="Gene3D" id="3.40.50.980">
    <property type="match status" value="2"/>
</dbReference>
<accession>A0A0S4QHL5</accession>
<dbReference type="Gene3D" id="3.30.300.30">
    <property type="match status" value="1"/>
</dbReference>
<dbReference type="InterPro" id="IPR010071">
    <property type="entry name" value="AA_adenyl_dom"/>
</dbReference>
<dbReference type="PROSITE" id="PS00012">
    <property type="entry name" value="PHOSPHOPANTETHEINE"/>
    <property type="match status" value="1"/>
</dbReference>
<dbReference type="GO" id="GO:0043041">
    <property type="term" value="P:amino acid activation for nonribosomal peptide biosynthetic process"/>
    <property type="evidence" value="ECO:0007669"/>
    <property type="project" value="TreeGrafter"/>
</dbReference>
<evidence type="ECO:0000256" key="3">
    <source>
        <dbReference type="ARBA" id="ARBA00022553"/>
    </source>
</evidence>
<feature type="domain" description="Carrier" evidence="5">
    <location>
        <begin position="986"/>
        <end position="1061"/>
    </location>
</feature>
<dbReference type="PROSITE" id="PS00455">
    <property type="entry name" value="AMP_BINDING"/>
    <property type="match status" value="1"/>
</dbReference>
<sequence length="1367" mass="141733">MSRSNIEEILPLAPLQEGLFFHALAETDAAYTVQTILDLAGDLDEPRLHAAAQALVERHANLRTAFITAPTGAVQVVLRTVTVPWSTADVTSAPTAASAAETAAGGSAQARAQLLVDAERDRPFVMDAPPLIRFLLIRTGPHRHRLVITSHHILLDGWSGPLLLRDLFDLYAGTPSAPPRPYREYLAWLAGRDKDDSLAVWREALDGLTEPTLLTATATATDGADAPAPSAAAAPPARLAVPLDPGTRRRLVELSRDHGVTLSTVLHAAWAITLSRSVGRQDVVFGATVSGRPPEIAGVESMVGLFINTVPIRVALRPGETVSGLLARLHRAQTATLDHQYLSLAEVQAVSGLGALFDTLLVVESYPVDEAEIGRVRAAIGLDVAAVRTEDATHYPLTLVAETADGPVLELEHRPELLPSRKADEVATTLAAVLAAMTVAPEHTPIARLAVPAPPGFPAEGAIIENGPRNIRNTSVNAPVNLLDVWERVVAGGSGETAVVCGETSLSFGVLDGLAGRLAGVLRVLGVGVESRVGVVLPRGVDVVVVMVAVWKAGGVFVPVDGGAPAGRVGAVLAEAGVSVVVSLSGLGERLSAFSGPVVLMDEPGSWPVVGSESGPGSRVGGDAAAYVVFTSGSSGRPKGVVGTHAGLVNLVLAHRAAVVEPAARAVGGRRLRVLNVLSFAFDGSLDPLVWMLSGHAMHVLPDGLMGDSAGIVRLVRGERVDFVDVPPSLLELLVGDGLLSGGWVPSVVATGAEAVGSRLWEQLGAAVGVWGLNFYGPTECTVDATWTGIDAGVAPHIGRPVAGDRVYVLDGSLLPVPVGVPGELYVGGAGVARGYVGRSGETSSRFVADPFGSGGRLYRTGDVVRWRSDGALEYLGRADDQVKIRGYRVEPGEVEAALGALAGVSQAVVVARTDAGITRLVGYVTGQPGWDLEPDSLRASVAERLPEYLVPSVVLVLEEFPSTPNGKLDRRALPAPTFASDVSRPPSTVTEKALCALFAELLGLPAVGADDSFFALGGHSLLAARLAVRIRREFKVDVALSVVLREPTPAALAAWLDGAAGTGAAPGAGAVRSAPDALDLLLPLQRARRQPAAAPAVPLFCVHPGLGLSWAYTGLLGHVGAERTVYGLQATGFDGRGRPTVGEIAARYADAVVAAEPAGPIHLLGWSLGAVLAHALAGELERRGREVPLIVMLDGYPQAADSQAGPAADPTESAADPTAGELAGDGDGVALARFLHTLLQRAGYPVDGLDPDGVTPAAAHAVAARTDGPLRGVDPERLAALARSLLAVANVDLSAVPGRYRGRVEFIRARPEPTEPGEPEADPDAWAPYVAGGLRVHPVDVVHEELMSPTALAVVGPLVAAALRPW</sequence>
<dbReference type="InterPro" id="IPR000873">
    <property type="entry name" value="AMP-dep_synth/lig_dom"/>
</dbReference>
<dbReference type="SMART" id="SM00823">
    <property type="entry name" value="PKS_PP"/>
    <property type="match status" value="1"/>
</dbReference>
<dbReference type="GO" id="GO:0005829">
    <property type="term" value="C:cytosol"/>
    <property type="evidence" value="ECO:0007669"/>
    <property type="project" value="TreeGrafter"/>
</dbReference>
<protein>
    <submittedName>
        <fullName evidence="6">Amino acid adenylation domain-containing protein</fullName>
    </submittedName>
</protein>
<dbReference type="Pfam" id="PF13193">
    <property type="entry name" value="AMP-binding_C"/>
    <property type="match status" value="1"/>
</dbReference>
<dbReference type="CDD" id="cd05930">
    <property type="entry name" value="A_NRPS"/>
    <property type="match status" value="1"/>
</dbReference>
<evidence type="ECO:0000256" key="1">
    <source>
        <dbReference type="ARBA" id="ARBA00001957"/>
    </source>
</evidence>